<dbReference type="Proteomes" id="UP001233535">
    <property type="component" value="Unassembled WGS sequence"/>
</dbReference>
<organism evidence="2 3">
    <name type="scientific">Lysobacter arvi</name>
    <dbReference type="NCBI Taxonomy" id="3038776"/>
    <lineage>
        <taxon>Bacteria</taxon>
        <taxon>Pseudomonadati</taxon>
        <taxon>Pseudomonadota</taxon>
        <taxon>Gammaproteobacteria</taxon>
        <taxon>Lysobacterales</taxon>
        <taxon>Lysobacteraceae</taxon>
        <taxon>Lysobacter</taxon>
    </lineage>
</organism>
<name>A0ABU1CAW5_9GAMM</name>
<keyword evidence="1" id="KW-0732">Signal</keyword>
<evidence type="ECO:0000256" key="1">
    <source>
        <dbReference type="SAM" id="SignalP"/>
    </source>
</evidence>
<feature type="chain" id="PRO_5046431887" description="DUF4424 domain-containing protein" evidence="1">
    <location>
        <begin position="24"/>
        <end position="247"/>
    </location>
</feature>
<accession>A0ABU1CAW5</accession>
<protein>
    <recommendedName>
        <fullName evidence="4">DUF4424 domain-containing protein</fullName>
    </recommendedName>
</protein>
<sequence>MNQASALALSILVIATALQSARAEDALDTPAVRTLDSVAVNGVRHPQEFEYSDGVRLLERFDRLEPARRDGIRLAFYARPTHEGVDLSGLELEVVAGDVSWPVELLNGGRVVLPSIPMQEVKNAKVIANVPEHALSIMYKVDLVPPAEGALTLGDLRERAARARDGWKAVYGKVAAMTVPVFTCAEFEFTASRAITVMLSDNSRWSSKSALKVQVPLDLPGATSGAEIDFDRDSLVRIGGCKWKGRE</sequence>
<gene>
    <name evidence="2" type="ORF">P8609_00960</name>
</gene>
<feature type="signal peptide" evidence="1">
    <location>
        <begin position="1"/>
        <end position="23"/>
    </location>
</feature>
<keyword evidence="3" id="KW-1185">Reference proteome</keyword>
<dbReference type="EMBL" id="JARUHG010000001">
    <property type="protein sequence ID" value="MDR0181539.1"/>
    <property type="molecule type" value="Genomic_DNA"/>
</dbReference>
<evidence type="ECO:0000313" key="2">
    <source>
        <dbReference type="EMBL" id="MDR0181539.1"/>
    </source>
</evidence>
<proteinExistence type="predicted"/>
<evidence type="ECO:0008006" key="4">
    <source>
        <dbReference type="Google" id="ProtNLM"/>
    </source>
</evidence>
<comment type="caution">
    <text evidence="2">The sequence shown here is derived from an EMBL/GenBank/DDBJ whole genome shotgun (WGS) entry which is preliminary data.</text>
</comment>
<dbReference type="RefSeq" id="WP_309260728.1">
    <property type="nucleotide sequence ID" value="NZ_JARUHG010000001.1"/>
</dbReference>
<evidence type="ECO:0000313" key="3">
    <source>
        <dbReference type="Proteomes" id="UP001233535"/>
    </source>
</evidence>
<reference evidence="2 3" key="1">
    <citation type="submission" date="2023-04" db="EMBL/GenBank/DDBJ databases">
        <title>Lysobacter sp. strain UC isolated from soil sample.</title>
        <authorList>
            <person name="Choksket S."/>
            <person name="Harshvardhan F."/>
            <person name="Rana R."/>
            <person name="Patil P.B."/>
            <person name="Korpole S."/>
        </authorList>
    </citation>
    <scope>NUCLEOTIDE SEQUENCE [LARGE SCALE GENOMIC DNA]</scope>
    <source>
        <strain evidence="2 3">UC</strain>
    </source>
</reference>